<dbReference type="KEGG" id="maj:MAA_11567"/>
<keyword evidence="2" id="KW-0597">Phosphoprotein</keyword>
<evidence type="ECO:0000256" key="3">
    <source>
        <dbReference type="ARBA" id="ARBA00022598"/>
    </source>
</evidence>
<organism evidence="5 6">
    <name type="scientific">Metarhizium robertsii (strain ARSEF 23 / ATCC MYA-3075)</name>
    <name type="common">Metarhizium anisopliae (strain ARSEF 23)</name>
    <dbReference type="NCBI Taxonomy" id="655844"/>
    <lineage>
        <taxon>Eukaryota</taxon>
        <taxon>Fungi</taxon>
        <taxon>Dikarya</taxon>
        <taxon>Ascomycota</taxon>
        <taxon>Pezizomycotina</taxon>
        <taxon>Sordariomycetes</taxon>
        <taxon>Hypocreomycetidae</taxon>
        <taxon>Hypocreales</taxon>
        <taxon>Clavicipitaceae</taxon>
        <taxon>Metarhizium</taxon>
    </lineage>
</organism>
<dbReference type="PANTHER" id="PTHR45527">
    <property type="entry name" value="NONRIBOSOMAL PEPTIDE SYNTHETASE"/>
    <property type="match status" value="1"/>
</dbReference>
<dbReference type="GO" id="GO:0044550">
    <property type="term" value="P:secondary metabolite biosynthetic process"/>
    <property type="evidence" value="ECO:0007669"/>
    <property type="project" value="TreeGrafter"/>
</dbReference>
<name>A0A0B2XFU3_METRA</name>
<dbReference type="GO" id="GO:0016874">
    <property type="term" value="F:ligase activity"/>
    <property type="evidence" value="ECO:0007669"/>
    <property type="project" value="UniProtKB-KW"/>
</dbReference>
<keyword evidence="3" id="KW-0436">Ligase</keyword>
<gene>
    <name evidence="5" type="ORF">MAA_11567</name>
</gene>
<proteinExistence type="inferred from homology"/>
<keyword evidence="1" id="KW-0596">Phosphopantetheine</keyword>
<accession>A0A0B2XFU3</accession>
<dbReference type="Gene3D" id="2.30.38.10">
    <property type="entry name" value="Luciferase, Domain 3"/>
    <property type="match status" value="1"/>
</dbReference>
<reference evidence="5 6" key="1">
    <citation type="journal article" date="2011" name="PLoS Genet.">
        <title>Genome sequencing and comparative transcriptomics of the model entomopathogenic fungi Metarhizium anisopliae and M. acridum.</title>
        <authorList>
            <person name="Gao Q."/>
            <person name="Jin K."/>
            <person name="Ying S.H."/>
            <person name="Zhang Y."/>
            <person name="Xiao G."/>
            <person name="Shang Y."/>
            <person name="Duan Z."/>
            <person name="Hu X."/>
            <person name="Xie X.Q."/>
            <person name="Zhou G."/>
            <person name="Peng G."/>
            <person name="Luo Z."/>
            <person name="Huang W."/>
            <person name="Wang B."/>
            <person name="Fang W."/>
            <person name="Wang S."/>
            <person name="Zhong Y."/>
            <person name="Ma L.J."/>
            <person name="St Leger R.J."/>
            <person name="Zhao G.P."/>
            <person name="Pei Y."/>
            <person name="Feng M.G."/>
            <person name="Xia Y."/>
            <person name="Wang C."/>
        </authorList>
    </citation>
    <scope>NUCLEOTIDE SEQUENCE [LARGE SCALE GENOMIC DNA]</scope>
    <source>
        <strain evidence="6">ARSEF 23 / ATCC MYA-3075</strain>
    </source>
</reference>
<reference evidence="5 6" key="2">
    <citation type="journal article" date="2014" name="Proc. Natl. Acad. Sci. U.S.A.">
        <title>Trajectory and genomic determinants of fungal-pathogen speciation and host adaptation.</title>
        <authorList>
            <person name="Hu X."/>
            <person name="Xiao G."/>
            <person name="Zheng P."/>
            <person name="Shang Y."/>
            <person name="Su Y."/>
            <person name="Zhang X."/>
            <person name="Liu X."/>
            <person name="Zhan S."/>
            <person name="St Leger R.J."/>
            <person name="Wang C."/>
        </authorList>
    </citation>
    <scope>GENOME REANNOTATION</scope>
    <source>
        <strain evidence="6">ARSEF 23 / ATCC MYA-3075</strain>
    </source>
</reference>
<dbReference type="PANTHER" id="PTHR45527:SF11">
    <property type="entry name" value="NONRIBOSOMAL PEPTIDE SYNTHETASE 5"/>
    <property type="match status" value="1"/>
</dbReference>
<evidence type="ECO:0000256" key="2">
    <source>
        <dbReference type="ARBA" id="ARBA00022553"/>
    </source>
</evidence>
<dbReference type="Proteomes" id="UP000002498">
    <property type="component" value="Unassembled WGS sequence"/>
</dbReference>
<evidence type="ECO:0000256" key="1">
    <source>
        <dbReference type="ARBA" id="ARBA00022450"/>
    </source>
</evidence>
<comment type="similarity">
    <text evidence="4">Belongs to the NRP synthetase family.</text>
</comment>
<dbReference type="HOGENOM" id="CLU_1525529_0_0_1"/>
<dbReference type="OrthoDB" id="416786at2759"/>
<keyword evidence="6" id="KW-1185">Reference proteome</keyword>
<dbReference type="SUPFAM" id="SSF56801">
    <property type="entry name" value="Acetyl-CoA synthetase-like"/>
    <property type="match status" value="1"/>
</dbReference>
<comment type="caution">
    <text evidence="5">The sequence shown here is derived from an EMBL/GenBank/DDBJ whole genome shotgun (WGS) entry which is preliminary data.</text>
</comment>
<dbReference type="GeneID" id="23633015"/>
<dbReference type="EMBL" id="ADNJ02000010">
    <property type="protein sequence ID" value="KHO10806.1"/>
    <property type="molecule type" value="Genomic_DNA"/>
</dbReference>
<evidence type="ECO:0000256" key="4">
    <source>
        <dbReference type="ARBA" id="ARBA00029454"/>
    </source>
</evidence>
<protein>
    <submittedName>
        <fullName evidence="5">Uncharacterized protein</fullName>
    </submittedName>
</protein>
<dbReference type="RefSeq" id="XP_011410784.1">
    <property type="nucleotide sequence ID" value="XM_011412482.1"/>
</dbReference>
<evidence type="ECO:0000313" key="5">
    <source>
        <dbReference type="EMBL" id="KHO10806.1"/>
    </source>
</evidence>
<dbReference type="GO" id="GO:0031177">
    <property type="term" value="F:phosphopantetheine binding"/>
    <property type="evidence" value="ECO:0007669"/>
    <property type="project" value="TreeGrafter"/>
</dbReference>
<dbReference type="GO" id="GO:0005737">
    <property type="term" value="C:cytoplasm"/>
    <property type="evidence" value="ECO:0007669"/>
    <property type="project" value="TreeGrafter"/>
</dbReference>
<dbReference type="AlphaFoldDB" id="A0A0B2XFU3"/>
<evidence type="ECO:0000313" key="6">
    <source>
        <dbReference type="Proteomes" id="UP000002498"/>
    </source>
</evidence>
<sequence length="176" mass="19822">MDSQHHPVPAGIPGEIYIGGAGVALGYLNHDTLTKERFLPHDFAPREYTLYNWTTMHKSGHHGYFVLDGHLFLDGRIDDDAQIKLPGIRIDRRAIESTIVQQPTEQFRTLLFLFMALMDMQPAVVTMLDQSPTNYSGKVDGKAISELQSHPREAFSRIMPQRLSGEVKRNMVTSTG</sequence>
<dbReference type="GO" id="GO:0043041">
    <property type="term" value="P:amino acid activation for nonribosomal peptide biosynthetic process"/>
    <property type="evidence" value="ECO:0007669"/>
    <property type="project" value="TreeGrafter"/>
</dbReference>